<dbReference type="GO" id="GO:0005524">
    <property type="term" value="F:ATP binding"/>
    <property type="evidence" value="ECO:0007669"/>
    <property type="project" value="InterPro"/>
</dbReference>
<dbReference type="GO" id="GO:0005737">
    <property type="term" value="C:cytoplasm"/>
    <property type="evidence" value="ECO:0007669"/>
    <property type="project" value="TreeGrafter"/>
</dbReference>
<dbReference type="SUPFAM" id="SSF56112">
    <property type="entry name" value="Protein kinase-like (PK-like)"/>
    <property type="match status" value="1"/>
</dbReference>
<gene>
    <name evidence="2" type="ORF">RhiXN_02272</name>
</gene>
<evidence type="ECO:0000259" key="1">
    <source>
        <dbReference type="PROSITE" id="PS50011"/>
    </source>
</evidence>
<proteinExistence type="predicted"/>
<reference evidence="2" key="1">
    <citation type="submission" date="2020-05" db="EMBL/GenBank/DDBJ databases">
        <title>Evolutionary and genomic comparisons of hybrid uninucleate and nonhybrid Rhizoctonia fungi.</title>
        <authorList>
            <person name="Li C."/>
            <person name="Chen X."/>
        </authorList>
    </citation>
    <scope>NUCLEOTIDE SEQUENCE</scope>
    <source>
        <strain evidence="2">AG-1 IA</strain>
    </source>
</reference>
<dbReference type="Pfam" id="PF00069">
    <property type="entry name" value="Pkinase"/>
    <property type="match status" value="1"/>
</dbReference>
<dbReference type="PANTHER" id="PTHR24361:SF678">
    <property type="entry name" value="SPORULATION-SPECIFIC PROTEIN 1"/>
    <property type="match status" value="1"/>
</dbReference>
<keyword evidence="2" id="KW-0418">Kinase</keyword>
<sequence>MTSELDIKEGNQSFVTRGGFGFIYRGALKDGRFVAIKCIEPTKDLEIEEYGKGPKHIAREIHTWSQCVHQSVLPILGFAFFQEKFALITPWMRAGSLKQQISCGSLPSPLQTCIQLADAVEYLHANGIVHGDIKPDNVLMTDDGRVQLADFGSAISALTTTLDFTRTKSPNFTMRFAAPEILNQKEGNYTFTEASDIYALGMTILNIMSGKPPFADKRDPFVIIEVMVMKRQPPQPDFSRTLRNSIAQTEMWDLLKRCLAYAPGDRPKANQVKGALIKLENSTS</sequence>
<dbReference type="EMBL" id="CP059673">
    <property type="protein sequence ID" value="QRW27677.1"/>
    <property type="molecule type" value="Genomic_DNA"/>
</dbReference>
<evidence type="ECO:0000313" key="2">
    <source>
        <dbReference type="EMBL" id="QRW27677.1"/>
    </source>
</evidence>
<dbReference type="CDD" id="cd14014">
    <property type="entry name" value="STKc_PknB_like"/>
    <property type="match status" value="1"/>
</dbReference>
<dbReference type="InterPro" id="IPR011009">
    <property type="entry name" value="Kinase-like_dom_sf"/>
</dbReference>
<evidence type="ECO:0000313" key="3">
    <source>
        <dbReference type="Proteomes" id="UP000650533"/>
    </source>
</evidence>
<dbReference type="PROSITE" id="PS50011">
    <property type="entry name" value="PROTEIN_KINASE_DOM"/>
    <property type="match status" value="1"/>
</dbReference>
<dbReference type="InterPro" id="IPR008271">
    <property type="entry name" value="Ser/Thr_kinase_AS"/>
</dbReference>
<dbReference type="AlphaFoldDB" id="A0A8H8PDI7"/>
<dbReference type="PROSITE" id="PS00108">
    <property type="entry name" value="PROTEIN_KINASE_ST"/>
    <property type="match status" value="1"/>
</dbReference>
<dbReference type="RefSeq" id="XP_043187914.1">
    <property type="nucleotide sequence ID" value="XM_043322091.1"/>
</dbReference>
<dbReference type="Proteomes" id="UP000650533">
    <property type="component" value="Chromosome 16"/>
</dbReference>
<dbReference type="InterPro" id="IPR000719">
    <property type="entry name" value="Prot_kinase_dom"/>
</dbReference>
<protein>
    <submittedName>
        <fullName evidence="2">Tyrosine kinase catalytic domain protein</fullName>
    </submittedName>
</protein>
<dbReference type="InterPro" id="IPR053235">
    <property type="entry name" value="Ser_Thr_kinase"/>
</dbReference>
<dbReference type="GO" id="GO:0004672">
    <property type="term" value="F:protein kinase activity"/>
    <property type="evidence" value="ECO:0007669"/>
    <property type="project" value="InterPro"/>
</dbReference>
<name>A0A8H8PDI7_9AGAM</name>
<feature type="domain" description="Protein kinase" evidence="1">
    <location>
        <begin position="9"/>
        <end position="277"/>
    </location>
</feature>
<organism evidence="2 3">
    <name type="scientific">Rhizoctonia solani</name>
    <dbReference type="NCBI Taxonomy" id="456999"/>
    <lineage>
        <taxon>Eukaryota</taxon>
        <taxon>Fungi</taxon>
        <taxon>Dikarya</taxon>
        <taxon>Basidiomycota</taxon>
        <taxon>Agaricomycotina</taxon>
        <taxon>Agaricomycetes</taxon>
        <taxon>Cantharellales</taxon>
        <taxon>Ceratobasidiaceae</taxon>
        <taxon>Rhizoctonia</taxon>
    </lineage>
</organism>
<dbReference type="PANTHER" id="PTHR24361">
    <property type="entry name" value="MITOGEN-ACTIVATED KINASE KINASE KINASE"/>
    <property type="match status" value="1"/>
</dbReference>
<keyword evidence="2" id="KW-0808">Transferase</keyword>
<accession>A0A8H8PDI7</accession>
<dbReference type="Gene3D" id="1.10.510.10">
    <property type="entry name" value="Transferase(Phosphotransferase) domain 1"/>
    <property type="match status" value="1"/>
</dbReference>
<dbReference type="KEGG" id="rsx:RhiXN_02272"/>
<dbReference type="GeneID" id="67024554"/>
<dbReference type="SMART" id="SM00220">
    <property type="entry name" value="S_TKc"/>
    <property type="match status" value="1"/>
</dbReference>